<feature type="region of interest" description="Disordered" evidence="1">
    <location>
        <begin position="194"/>
        <end position="301"/>
    </location>
</feature>
<feature type="compositionally biased region" description="Acidic residues" evidence="1">
    <location>
        <begin position="355"/>
        <end position="366"/>
    </location>
</feature>
<evidence type="ECO:0000313" key="3">
    <source>
        <dbReference type="Proteomes" id="UP001302126"/>
    </source>
</evidence>
<accession>A0AAN7AHA4</accession>
<evidence type="ECO:0000256" key="1">
    <source>
        <dbReference type="SAM" id="MobiDB-lite"/>
    </source>
</evidence>
<feature type="compositionally biased region" description="Low complexity" evidence="1">
    <location>
        <begin position="232"/>
        <end position="259"/>
    </location>
</feature>
<reference evidence="2" key="1">
    <citation type="journal article" date="2023" name="Mol. Phylogenet. Evol.">
        <title>Genome-scale phylogeny and comparative genomics of the fungal order Sordariales.</title>
        <authorList>
            <person name="Hensen N."/>
            <person name="Bonometti L."/>
            <person name="Westerberg I."/>
            <person name="Brannstrom I.O."/>
            <person name="Guillou S."/>
            <person name="Cros-Aarteil S."/>
            <person name="Calhoun S."/>
            <person name="Haridas S."/>
            <person name="Kuo A."/>
            <person name="Mondo S."/>
            <person name="Pangilinan J."/>
            <person name="Riley R."/>
            <person name="LaButti K."/>
            <person name="Andreopoulos B."/>
            <person name="Lipzen A."/>
            <person name="Chen C."/>
            <person name="Yan M."/>
            <person name="Daum C."/>
            <person name="Ng V."/>
            <person name="Clum A."/>
            <person name="Steindorff A."/>
            <person name="Ohm R.A."/>
            <person name="Martin F."/>
            <person name="Silar P."/>
            <person name="Natvig D.O."/>
            <person name="Lalanne C."/>
            <person name="Gautier V."/>
            <person name="Ament-Velasquez S.L."/>
            <person name="Kruys A."/>
            <person name="Hutchinson M.I."/>
            <person name="Powell A.J."/>
            <person name="Barry K."/>
            <person name="Miller A.N."/>
            <person name="Grigoriev I.V."/>
            <person name="Debuchy R."/>
            <person name="Gladieux P."/>
            <person name="Hiltunen Thoren M."/>
            <person name="Johannesson H."/>
        </authorList>
    </citation>
    <scope>NUCLEOTIDE SEQUENCE</scope>
    <source>
        <strain evidence="2">PSN309</strain>
    </source>
</reference>
<dbReference type="Proteomes" id="UP001302126">
    <property type="component" value="Unassembled WGS sequence"/>
</dbReference>
<feature type="region of interest" description="Disordered" evidence="1">
    <location>
        <begin position="321"/>
        <end position="366"/>
    </location>
</feature>
<organism evidence="2 3">
    <name type="scientific">Podospora australis</name>
    <dbReference type="NCBI Taxonomy" id="1536484"/>
    <lineage>
        <taxon>Eukaryota</taxon>
        <taxon>Fungi</taxon>
        <taxon>Dikarya</taxon>
        <taxon>Ascomycota</taxon>
        <taxon>Pezizomycotina</taxon>
        <taxon>Sordariomycetes</taxon>
        <taxon>Sordariomycetidae</taxon>
        <taxon>Sordariales</taxon>
        <taxon>Podosporaceae</taxon>
        <taxon>Podospora</taxon>
    </lineage>
</organism>
<comment type="caution">
    <text evidence="2">The sequence shown here is derived from an EMBL/GenBank/DDBJ whole genome shotgun (WGS) entry which is preliminary data.</text>
</comment>
<feature type="compositionally biased region" description="Polar residues" evidence="1">
    <location>
        <begin position="323"/>
        <end position="347"/>
    </location>
</feature>
<dbReference type="AlphaFoldDB" id="A0AAN7AHA4"/>
<gene>
    <name evidence="2" type="ORF">QBC35DRAFT_454015</name>
</gene>
<feature type="compositionally biased region" description="Polar residues" evidence="1">
    <location>
        <begin position="216"/>
        <end position="225"/>
    </location>
</feature>
<feature type="compositionally biased region" description="Low complexity" evidence="1">
    <location>
        <begin position="194"/>
        <end position="215"/>
    </location>
</feature>
<reference evidence="2" key="2">
    <citation type="submission" date="2023-05" db="EMBL/GenBank/DDBJ databases">
        <authorList>
            <consortium name="Lawrence Berkeley National Laboratory"/>
            <person name="Steindorff A."/>
            <person name="Hensen N."/>
            <person name="Bonometti L."/>
            <person name="Westerberg I."/>
            <person name="Brannstrom I.O."/>
            <person name="Guillou S."/>
            <person name="Cros-Aarteil S."/>
            <person name="Calhoun S."/>
            <person name="Haridas S."/>
            <person name="Kuo A."/>
            <person name="Mondo S."/>
            <person name="Pangilinan J."/>
            <person name="Riley R."/>
            <person name="Labutti K."/>
            <person name="Andreopoulos B."/>
            <person name="Lipzen A."/>
            <person name="Chen C."/>
            <person name="Yanf M."/>
            <person name="Daum C."/>
            <person name="Ng V."/>
            <person name="Clum A."/>
            <person name="Ohm R."/>
            <person name="Martin F."/>
            <person name="Silar P."/>
            <person name="Natvig D."/>
            <person name="Lalanne C."/>
            <person name="Gautier V."/>
            <person name="Ament-Velasquez S.L."/>
            <person name="Kruys A."/>
            <person name="Hutchinson M.I."/>
            <person name="Powell A.J."/>
            <person name="Barry K."/>
            <person name="Miller A.N."/>
            <person name="Grigoriev I.V."/>
            <person name="Debuchy R."/>
            <person name="Gladieux P."/>
            <person name="Thoren M.H."/>
            <person name="Johannesson H."/>
        </authorList>
    </citation>
    <scope>NUCLEOTIDE SEQUENCE</scope>
    <source>
        <strain evidence="2">PSN309</strain>
    </source>
</reference>
<keyword evidence="3" id="KW-1185">Reference proteome</keyword>
<name>A0AAN7AHA4_9PEZI</name>
<evidence type="ECO:0000313" key="2">
    <source>
        <dbReference type="EMBL" id="KAK4185710.1"/>
    </source>
</evidence>
<sequence>MCFIPIIKYACCDLQYVPTPPPPVVRFCPEGHCDDLSNPYPTCPLRTPIDFGEIYHFPIKCPTHKREWLAHVDLHDECQKMDTELREAGVSDELLDRYRRKMGRVFETITTLTNRMETQMVAAWEATVFCAGQTLAIMGRSLVGAQSPASGNSNSLFVRYQHLEALRRQMVDQVTMQANRLKPGSAVGSLGSVTGSALSPASASSQLSSTGTISPTQTFQGSNNYPFGGWEQQQQRQQQQPTRQGSMSTSSTHNQSSFSPVHRQISHTSPQQSRFAPPFSPLQHQHQRSGLSHPPQRHNTLREGSAGQLTMAADELARLFDSSELSTAKTRTTQTETSSVDNTSQVSCRGGGVDADVDHDTDEVED</sequence>
<proteinExistence type="predicted"/>
<protein>
    <submittedName>
        <fullName evidence="2">Uncharacterized protein</fullName>
    </submittedName>
</protein>
<dbReference type="EMBL" id="MU864442">
    <property type="protein sequence ID" value="KAK4185710.1"/>
    <property type="molecule type" value="Genomic_DNA"/>
</dbReference>